<comment type="caution">
    <text evidence="1">The sequence shown here is derived from an EMBL/GenBank/DDBJ whole genome shotgun (WGS) entry which is preliminary data.</text>
</comment>
<accession>A0ABN8N9P5</accession>
<protein>
    <submittedName>
        <fullName evidence="1">Uncharacterized protein</fullName>
    </submittedName>
</protein>
<dbReference type="EMBL" id="CALNXK010000012">
    <property type="protein sequence ID" value="CAH3044852.1"/>
    <property type="molecule type" value="Genomic_DNA"/>
</dbReference>
<reference evidence="1 2" key="1">
    <citation type="submission" date="2022-05" db="EMBL/GenBank/DDBJ databases">
        <authorList>
            <consortium name="Genoscope - CEA"/>
            <person name="William W."/>
        </authorList>
    </citation>
    <scope>NUCLEOTIDE SEQUENCE [LARGE SCALE GENOMIC DNA]</scope>
</reference>
<proteinExistence type="predicted"/>
<dbReference type="Proteomes" id="UP001159405">
    <property type="component" value="Unassembled WGS sequence"/>
</dbReference>
<sequence length="150" mass="17682">MYGGVSFYVRSSINFSLRTDLSIDQLENLCIEVRKPNRPPDSIVDKFNFFETLIGKMDAENVDLIYAFRKLSAGKHTKGHTRISYRNFKHFDADNFRNDISLQDWDYIKTFGDPNQMWHAWKTIFYNVVDRHAPLRTKRVRGSKAPWITT</sequence>
<feature type="non-terminal residue" evidence="1">
    <location>
        <position position="150"/>
    </location>
</feature>
<organism evidence="1 2">
    <name type="scientific">Porites lobata</name>
    <dbReference type="NCBI Taxonomy" id="104759"/>
    <lineage>
        <taxon>Eukaryota</taxon>
        <taxon>Metazoa</taxon>
        <taxon>Cnidaria</taxon>
        <taxon>Anthozoa</taxon>
        <taxon>Hexacorallia</taxon>
        <taxon>Scleractinia</taxon>
        <taxon>Fungiina</taxon>
        <taxon>Poritidae</taxon>
        <taxon>Porites</taxon>
    </lineage>
</organism>
<name>A0ABN8N9P5_9CNID</name>
<keyword evidence="2" id="KW-1185">Reference proteome</keyword>
<gene>
    <name evidence="1" type="ORF">PLOB_00004506</name>
</gene>
<evidence type="ECO:0000313" key="2">
    <source>
        <dbReference type="Proteomes" id="UP001159405"/>
    </source>
</evidence>
<evidence type="ECO:0000313" key="1">
    <source>
        <dbReference type="EMBL" id="CAH3044852.1"/>
    </source>
</evidence>